<gene>
    <name evidence="3" type="ORF">ACFQZ8_10840</name>
</gene>
<dbReference type="Pfam" id="PF00135">
    <property type="entry name" value="COesterase"/>
    <property type="match status" value="1"/>
</dbReference>
<feature type="domain" description="Carboxylesterase type B" evidence="2">
    <location>
        <begin position="28"/>
        <end position="77"/>
    </location>
</feature>
<feature type="non-terminal residue" evidence="3">
    <location>
        <position position="78"/>
    </location>
</feature>
<evidence type="ECO:0000256" key="1">
    <source>
        <dbReference type="SAM" id="MobiDB-lite"/>
    </source>
</evidence>
<proteinExistence type="predicted"/>
<feature type="region of interest" description="Disordered" evidence="1">
    <location>
        <begin position="1"/>
        <end position="24"/>
    </location>
</feature>
<keyword evidence="4" id="KW-1185">Reference proteome</keyword>
<name>A0ABW3A149_9ACTN</name>
<sequence length="78" mass="8199">MTSEAFVQDGAGVDSPRPDAPPTAEEVLVGVRGGTLRGARESGLTVLRGVRYATAERFAPPVPEKPWSGVRDAREHGG</sequence>
<dbReference type="EMBL" id="JBHTHM010000407">
    <property type="protein sequence ID" value="MFD0784404.1"/>
    <property type="molecule type" value="Genomic_DNA"/>
</dbReference>
<dbReference type="SUPFAM" id="SSF53474">
    <property type="entry name" value="alpha/beta-Hydrolases"/>
    <property type="match status" value="1"/>
</dbReference>
<dbReference type="InterPro" id="IPR029058">
    <property type="entry name" value="AB_hydrolase_fold"/>
</dbReference>
<reference evidence="4" key="1">
    <citation type="journal article" date="2019" name="Int. J. Syst. Evol. Microbiol.">
        <title>The Global Catalogue of Microorganisms (GCM) 10K type strain sequencing project: providing services to taxonomists for standard genome sequencing and annotation.</title>
        <authorList>
            <consortium name="The Broad Institute Genomics Platform"/>
            <consortium name="The Broad Institute Genome Sequencing Center for Infectious Disease"/>
            <person name="Wu L."/>
            <person name="Ma J."/>
        </authorList>
    </citation>
    <scope>NUCLEOTIDE SEQUENCE [LARGE SCALE GENOMIC DNA]</scope>
    <source>
        <strain evidence="4">JCM 32148</strain>
    </source>
</reference>
<evidence type="ECO:0000259" key="2">
    <source>
        <dbReference type="Pfam" id="PF00135"/>
    </source>
</evidence>
<accession>A0ABW3A149</accession>
<organism evidence="3 4">
    <name type="scientific">Micromonospora azadirachtae</name>
    <dbReference type="NCBI Taxonomy" id="1970735"/>
    <lineage>
        <taxon>Bacteria</taxon>
        <taxon>Bacillati</taxon>
        <taxon>Actinomycetota</taxon>
        <taxon>Actinomycetes</taxon>
        <taxon>Micromonosporales</taxon>
        <taxon>Micromonosporaceae</taxon>
        <taxon>Micromonospora</taxon>
    </lineage>
</organism>
<dbReference type="Proteomes" id="UP001597053">
    <property type="component" value="Unassembled WGS sequence"/>
</dbReference>
<evidence type="ECO:0000313" key="4">
    <source>
        <dbReference type="Proteomes" id="UP001597053"/>
    </source>
</evidence>
<dbReference type="Gene3D" id="3.40.50.1820">
    <property type="entry name" value="alpha/beta hydrolase"/>
    <property type="match status" value="1"/>
</dbReference>
<comment type="caution">
    <text evidence="3">The sequence shown here is derived from an EMBL/GenBank/DDBJ whole genome shotgun (WGS) entry which is preliminary data.</text>
</comment>
<protein>
    <submittedName>
        <fullName evidence="3">Carboxylesterase family protein</fullName>
    </submittedName>
</protein>
<dbReference type="InterPro" id="IPR002018">
    <property type="entry name" value="CarbesteraseB"/>
</dbReference>
<evidence type="ECO:0000313" key="3">
    <source>
        <dbReference type="EMBL" id="MFD0784404.1"/>
    </source>
</evidence>